<evidence type="ECO:0000259" key="3">
    <source>
        <dbReference type="Pfam" id="PF13458"/>
    </source>
</evidence>
<evidence type="ECO:0000256" key="1">
    <source>
        <dbReference type="ARBA" id="ARBA00010062"/>
    </source>
</evidence>
<sequence>MKKILISIFIIFAFLIYFFNEQKYYNNNIVLGASLPKTGIMKDWGHNVEIGTNAYFKYVNEKGILPNNKKISLISLDDKYEPNLTIENTNKLLERKDLFAFYGYVGTPTVKKILPIIENNSIPFIAPFTGASFLRDKNKQNIVNFRASYYEEIDKIIEYLNTKKKIKKFAVFYQNDDYGEEGFVSTIKSLRSRDLALNGEGMYKRNTLSIKHAFSEIRDSKPEAIIMVGAYQANALFIKKAKMDPVLKDSIFCIISFGDASAIVKELNYETQNIIFSQVVPSFDNYRIEIIREYKYMMRRYYPKESLGFISLEAFLVAKSVVESIKNIKGPLSKNAFLKEWNRLPKEILRGIKLEHKKDQLSNKVYLFKYEESTFKEINKDD</sequence>
<evidence type="ECO:0000313" key="4">
    <source>
        <dbReference type="EMBL" id="TLP35564.1"/>
    </source>
</evidence>
<name>A0A5R8XXD1_9BACT</name>
<dbReference type="EMBL" id="VANU01000008">
    <property type="protein sequence ID" value="TLP35564.1"/>
    <property type="molecule type" value="Genomic_DNA"/>
</dbReference>
<comment type="caution">
    <text evidence="4">The sequence shown here is derived from an EMBL/GenBank/DDBJ whole genome shotgun (WGS) entry which is preliminary data.</text>
</comment>
<dbReference type="AlphaFoldDB" id="A0A5R8XXD1"/>
<dbReference type="Proteomes" id="UP000308901">
    <property type="component" value="Unassembled WGS sequence"/>
</dbReference>
<dbReference type="Pfam" id="PF13458">
    <property type="entry name" value="Peripla_BP_6"/>
    <property type="match status" value="1"/>
</dbReference>
<keyword evidence="5" id="KW-1185">Reference proteome</keyword>
<dbReference type="Gene3D" id="3.40.50.2300">
    <property type="match status" value="2"/>
</dbReference>
<dbReference type="PANTHER" id="PTHR47235">
    <property type="entry name" value="BLR6548 PROTEIN"/>
    <property type="match status" value="1"/>
</dbReference>
<proteinExistence type="inferred from homology"/>
<reference evidence="4 5" key="1">
    <citation type="submission" date="2019-05" db="EMBL/GenBank/DDBJ databases">
        <title>Arcobacter sp. nov., isolated from sea sediment.</title>
        <authorList>
            <person name="Kim W."/>
        </authorList>
    </citation>
    <scope>NUCLEOTIDE SEQUENCE [LARGE SCALE GENOMIC DNA]</scope>
    <source>
        <strain evidence="4 5">CAU 1517</strain>
    </source>
</reference>
<protein>
    <submittedName>
        <fullName evidence="4">Amino acid-binding protein</fullName>
    </submittedName>
</protein>
<dbReference type="SUPFAM" id="SSF53822">
    <property type="entry name" value="Periplasmic binding protein-like I"/>
    <property type="match status" value="1"/>
</dbReference>
<organism evidence="4 5">
    <name type="scientific">Arcobacter arenosus</name>
    <dbReference type="NCBI Taxonomy" id="2576037"/>
    <lineage>
        <taxon>Bacteria</taxon>
        <taxon>Pseudomonadati</taxon>
        <taxon>Campylobacterota</taxon>
        <taxon>Epsilonproteobacteria</taxon>
        <taxon>Campylobacterales</taxon>
        <taxon>Arcobacteraceae</taxon>
        <taxon>Arcobacter</taxon>
    </lineage>
</organism>
<dbReference type="PANTHER" id="PTHR47235:SF1">
    <property type="entry name" value="BLR6548 PROTEIN"/>
    <property type="match status" value="1"/>
</dbReference>
<dbReference type="InterPro" id="IPR028081">
    <property type="entry name" value="Leu-bd"/>
</dbReference>
<comment type="similarity">
    <text evidence="1">Belongs to the leucine-binding protein family.</text>
</comment>
<evidence type="ECO:0000313" key="5">
    <source>
        <dbReference type="Proteomes" id="UP000308901"/>
    </source>
</evidence>
<dbReference type="OrthoDB" id="9777352at2"/>
<feature type="domain" description="Leucine-binding protein" evidence="3">
    <location>
        <begin position="29"/>
        <end position="371"/>
    </location>
</feature>
<dbReference type="InterPro" id="IPR028082">
    <property type="entry name" value="Peripla_BP_I"/>
</dbReference>
<evidence type="ECO:0000256" key="2">
    <source>
        <dbReference type="ARBA" id="ARBA00022729"/>
    </source>
</evidence>
<gene>
    <name evidence="4" type="ORF">FDK22_15060</name>
</gene>
<keyword evidence="2" id="KW-0732">Signal</keyword>
<dbReference type="RefSeq" id="WP_138153812.1">
    <property type="nucleotide sequence ID" value="NZ_CBDDKQ010000004.1"/>
</dbReference>
<dbReference type="CDD" id="cd19978">
    <property type="entry name" value="PBP1_ABC_ligand_binding-like"/>
    <property type="match status" value="1"/>
</dbReference>
<accession>A0A5R8XXD1</accession>